<feature type="domain" description="DinB-like" evidence="1">
    <location>
        <begin position="32"/>
        <end position="163"/>
    </location>
</feature>
<dbReference type="GO" id="GO:0016787">
    <property type="term" value="F:hydrolase activity"/>
    <property type="evidence" value="ECO:0007669"/>
    <property type="project" value="UniProtKB-KW"/>
</dbReference>
<keyword evidence="2" id="KW-0378">Hydrolase</keyword>
<comment type="caution">
    <text evidence="2">The sequence shown here is derived from an EMBL/GenBank/DDBJ whole genome shotgun (WGS) entry which is preliminary data.</text>
</comment>
<dbReference type="RefSeq" id="WP_187255124.1">
    <property type="nucleotide sequence ID" value="NZ_JBHULF010000006.1"/>
</dbReference>
<dbReference type="EMBL" id="MBUA01000001">
    <property type="protein sequence ID" value="MBC6489771.1"/>
    <property type="molecule type" value="Genomic_DNA"/>
</dbReference>
<protein>
    <submittedName>
        <fullName evidence="2">Metal-dependent hydrolase</fullName>
    </submittedName>
</protein>
<proteinExistence type="predicted"/>
<gene>
    <name evidence="2" type="ORF">BC349_02245</name>
</gene>
<dbReference type="SUPFAM" id="SSF109854">
    <property type="entry name" value="DinB/YfiT-like putative metalloenzymes"/>
    <property type="match status" value="1"/>
</dbReference>
<reference evidence="2 3" key="1">
    <citation type="submission" date="2016-07" db="EMBL/GenBank/DDBJ databases">
        <title>Genome analysis of Flavihumibacter stibioxidans YS-17.</title>
        <authorList>
            <person name="Shi K."/>
            <person name="Han Y."/>
            <person name="Wang G."/>
        </authorList>
    </citation>
    <scope>NUCLEOTIDE SEQUENCE [LARGE SCALE GENOMIC DNA]</scope>
    <source>
        <strain evidence="2 3">YS-17</strain>
    </source>
</reference>
<dbReference type="InterPro" id="IPR034660">
    <property type="entry name" value="DinB/YfiT-like"/>
</dbReference>
<dbReference type="InterPro" id="IPR024775">
    <property type="entry name" value="DinB-like"/>
</dbReference>
<organism evidence="2 3">
    <name type="scientific">Flavihumibacter stibioxidans</name>
    <dbReference type="NCBI Taxonomy" id="1834163"/>
    <lineage>
        <taxon>Bacteria</taxon>
        <taxon>Pseudomonadati</taxon>
        <taxon>Bacteroidota</taxon>
        <taxon>Chitinophagia</taxon>
        <taxon>Chitinophagales</taxon>
        <taxon>Chitinophagaceae</taxon>
        <taxon>Flavihumibacter</taxon>
    </lineage>
</organism>
<name>A0ABR7M535_9BACT</name>
<evidence type="ECO:0000313" key="3">
    <source>
        <dbReference type="Proteomes" id="UP000765802"/>
    </source>
</evidence>
<accession>A0ABR7M535</accession>
<dbReference type="Pfam" id="PF12867">
    <property type="entry name" value="DinB_2"/>
    <property type="match status" value="1"/>
</dbReference>
<sequence>MQKHTKPSEPEWWQRGPVDGVIPELQPVAHALLQARDEINAVVSDFPESHLWIPLHEMASVAFHLQHIVGVIDRLFTYANGQTLSEEQMAYLKEEGVKKDGLTLPVLVKKLNERVDQAIRELKKFQPGTATTERFIGRKKIPTTEIGLLFHAAEHTMRHTGQLLVTVGSVRHFTLDL</sequence>
<dbReference type="Gene3D" id="1.20.120.450">
    <property type="entry name" value="dinb family like domain"/>
    <property type="match status" value="1"/>
</dbReference>
<dbReference type="Proteomes" id="UP000765802">
    <property type="component" value="Unassembled WGS sequence"/>
</dbReference>
<evidence type="ECO:0000259" key="1">
    <source>
        <dbReference type="Pfam" id="PF12867"/>
    </source>
</evidence>
<evidence type="ECO:0000313" key="2">
    <source>
        <dbReference type="EMBL" id="MBC6489771.1"/>
    </source>
</evidence>
<keyword evidence="3" id="KW-1185">Reference proteome</keyword>